<feature type="transmembrane region" description="Helical" evidence="1">
    <location>
        <begin position="71"/>
        <end position="92"/>
    </location>
</feature>
<feature type="transmembrane region" description="Helical" evidence="1">
    <location>
        <begin position="12"/>
        <end position="29"/>
    </location>
</feature>
<proteinExistence type="predicted"/>
<keyword evidence="3" id="KW-1185">Reference proteome</keyword>
<evidence type="ECO:0000313" key="3">
    <source>
        <dbReference type="Proteomes" id="UP001164726"/>
    </source>
</evidence>
<keyword evidence="1" id="KW-1133">Transmembrane helix</keyword>
<dbReference type="Pfam" id="PF07098">
    <property type="entry name" value="DUF1360"/>
    <property type="match status" value="1"/>
</dbReference>
<reference evidence="2" key="1">
    <citation type="submission" date="2022-09" db="EMBL/GenBank/DDBJ databases">
        <title>Complete Genomes of Fervidibacillus albus and Fervidibacillus halotolerans isolated from tidal flat sediments.</title>
        <authorList>
            <person name="Kwon K.K."/>
            <person name="Yang S.-H."/>
            <person name="Park M.J."/>
            <person name="Oh H.-M."/>
        </authorList>
    </citation>
    <scope>NUCLEOTIDE SEQUENCE</scope>
    <source>
        <strain evidence="2">MEBiC13594</strain>
    </source>
</reference>
<dbReference type="Proteomes" id="UP001164726">
    <property type="component" value="Chromosome"/>
</dbReference>
<keyword evidence="1" id="KW-0812">Transmembrane</keyword>
<name>A0A9E8S125_9BACI</name>
<dbReference type="EMBL" id="CP106877">
    <property type="protein sequence ID" value="WAA13082.1"/>
    <property type="molecule type" value="Genomic_DNA"/>
</dbReference>
<keyword evidence="1" id="KW-0472">Membrane</keyword>
<accession>A0A9E8S125</accession>
<dbReference type="AlphaFoldDB" id="A0A9E8S125"/>
<dbReference type="RefSeq" id="WP_275421223.1">
    <property type="nucleotide sequence ID" value="NZ_CP106877.1"/>
</dbReference>
<sequence>MDMENIELEMGTFLLFVLASFRLTRLIVFDKITEFIRRPFMEEVTEMDEKGEEVVYIVPKSRGIRKWVGELLACYWCTGIWVSAFLLLIYYIDPYVSTPILLLFAIAGAASLIETVIGKLLGQ</sequence>
<dbReference type="InterPro" id="IPR010773">
    <property type="entry name" value="Mycophage_PG1_Gp7"/>
</dbReference>
<evidence type="ECO:0000256" key="1">
    <source>
        <dbReference type="SAM" id="Phobius"/>
    </source>
</evidence>
<dbReference type="KEGG" id="fhl:OE105_02845"/>
<gene>
    <name evidence="2" type="ORF">OE105_02845</name>
</gene>
<feature type="transmembrane region" description="Helical" evidence="1">
    <location>
        <begin position="98"/>
        <end position="117"/>
    </location>
</feature>
<evidence type="ECO:0000313" key="2">
    <source>
        <dbReference type="EMBL" id="WAA13082.1"/>
    </source>
</evidence>
<protein>
    <submittedName>
        <fullName evidence="2">DUF1360 domain-containing protein</fullName>
    </submittedName>
</protein>
<organism evidence="2 3">
    <name type="scientific">Fervidibacillus halotolerans</name>
    <dbReference type="NCBI Taxonomy" id="2980027"/>
    <lineage>
        <taxon>Bacteria</taxon>
        <taxon>Bacillati</taxon>
        <taxon>Bacillota</taxon>
        <taxon>Bacilli</taxon>
        <taxon>Bacillales</taxon>
        <taxon>Bacillaceae</taxon>
        <taxon>Fervidibacillus</taxon>
    </lineage>
</organism>